<dbReference type="AlphaFoldDB" id="S8CAH7"/>
<keyword evidence="3" id="KW-1185">Reference proteome</keyword>
<gene>
    <name evidence="2" type="ORF">M569_10875</name>
</gene>
<proteinExistence type="predicted"/>
<evidence type="ECO:0000256" key="1">
    <source>
        <dbReference type="SAM" id="MobiDB-lite"/>
    </source>
</evidence>
<evidence type="ECO:0000313" key="3">
    <source>
        <dbReference type="Proteomes" id="UP000015453"/>
    </source>
</evidence>
<feature type="compositionally biased region" description="Polar residues" evidence="1">
    <location>
        <begin position="101"/>
        <end position="113"/>
    </location>
</feature>
<feature type="compositionally biased region" description="Basic and acidic residues" evidence="1">
    <location>
        <begin position="219"/>
        <end position="231"/>
    </location>
</feature>
<dbReference type="Pfam" id="PF07816">
    <property type="entry name" value="DUF1645"/>
    <property type="match status" value="1"/>
</dbReference>
<name>S8CAH7_9LAMI</name>
<feature type="compositionally biased region" description="Polar residues" evidence="1">
    <location>
        <begin position="140"/>
        <end position="149"/>
    </location>
</feature>
<feature type="compositionally biased region" description="Low complexity" evidence="1">
    <location>
        <begin position="174"/>
        <end position="183"/>
    </location>
</feature>
<evidence type="ECO:0008006" key="4">
    <source>
        <dbReference type="Google" id="ProtNLM"/>
    </source>
</evidence>
<evidence type="ECO:0000313" key="2">
    <source>
        <dbReference type="EMBL" id="EPS63909.1"/>
    </source>
</evidence>
<protein>
    <recommendedName>
        <fullName evidence="4">Calmodulin-binding protein</fullName>
    </recommendedName>
</protein>
<reference evidence="2 3" key="1">
    <citation type="journal article" date="2013" name="BMC Genomics">
        <title>The miniature genome of a carnivorous plant Genlisea aurea contains a low number of genes and short non-coding sequences.</title>
        <authorList>
            <person name="Leushkin E.V."/>
            <person name="Sutormin R.A."/>
            <person name="Nabieva E.R."/>
            <person name="Penin A.A."/>
            <person name="Kondrashov A.S."/>
            <person name="Logacheva M.D."/>
        </authorList>
    </citation>
    <scope>NUCLEOTIDE SEQUENCE [LARGE SCALE GENOMIC DNA]</scope>
</reference>
<accession>S8CAH7</accession>
<organism evidence="2 3">
    <name type="scientific">Genlisea aurea</name>
    <dbReference type="NCBI Taxonomy" id="192259"/>
    <lineage>
        <taxon>Eukaryota</taxon>
        <taxon>Viridiplantae</taxon>
        <taxon>Streptophyta</taxon>
        <taxon>Embryophyta</taxon>
        <taxon>Tracheophyta</taxon>
        <taxon>Spermatophyta</taxon>
        <taxon>Magnoliopsida</taxon>
        <taxon>eudicotyledons</taxon>
        <taxon>Gunneridae</taxon>
        <taxon>Pentapetalae</taxon>
        <taxon>asterids</taxon>
        <taxon>lamiids</taxon>
        <taxon>Lamiales</taxon>
        <taxon>Lentibulariaceae</taxon>
        <taxon>Genlisea</taxon>
    </lineage>
</organism>
<feature type="non-terminal residue" evidence="2">
    <location>
        <position position="296"/>
    </location>
</feature>
<dbReference type="PANTHER" id="PTHR33095:SF57">
    <property type="entry name" value="EXPRESSED PROTEIN"/>
    <property type="match status" value="1"/>
</dbReference>
<dbReference type="InterPro" id="IPR012442">
    <property type="entry name" value="DUF1645_plant"/>
</dbReference>
<dbReference type="EMBL" id="AUSU01005164">
    <property type="protein sequence ID" value="EPS63909.1"/>
    <property type="molecule type" value="Genomic_DNA"/>
</dbReference>
<feature type="region of interest" description="Disordered" evidence="1">
    <location>
        <begin position="101"/>
        <end position="183"/>
    </location>
</feature>
<dbReference type="Proteomes" id="UP000015453">
    <property type="component" value="Unassembled WGS sequence"/>
</dbReference>
<dbReference type="OrthoDB" id="667051at2759"/>
<comment type="caution">
    <text evidence="2">The sequence shown here is derived from an EMBL/GenBank/DDBJ whole genome shotgun (WGS) entry which is preliminary data.</text>
</comment>
<dbReference type="PANTHER" id="PTHR33095">
    <property type="entry name" value="OS07G0619500 PROTEIN"/>
    <property type="match status" value="1"/>
</dbReference>
<feature type="non-terminal residue" evidence="2">
    <location>
        <position position="1"/>
    </location>
</feature>
<feature type="region of interest" description="Disordered" evidence="1">
    <location>
        <begin position="219"/>
        <end position="252"/>
    </location>
</feature>
<sequence length="296" mass="32658">ESESCCSTPYVSAPSSPCRAAAPFAGFYYSAPSSPTHFVLTTTTNLASYNAGDVNSSFEFDFSATCPGSGASSPGTMTSADELFFNGQIRPMKLSTHLQRPQTLSPLIESSDNVGEEDQSFSRGREMKLRAGSLRRRTRSMSPLRNTEIWQDDAVGDERHEISSHQIDADPSASRSSSGGRSSGRWEFLKDFLYRSKSEGRNRNEGHKFWRSISFSPIKDKKQPSATRDLKTAAANKKTSGKRRVPPPSPHQVHYAAKRAQAEEMKKRTFLPYRQGLLSCIGFSSRSYTAMAGIGR</sequence>